<dbReference type="InterPro" id="IPR036866">
    <property type="entry name" value="RibonucZ/Hydroxyglut_hydro"/>
</dbReference>
<dbReference type="GO" id="GO:0070292">
    <property type="term" value="P:N-acylphosphatidylethanolamine metabolic process"/>
    <property type="evidence" value="ECO:0007669"/>
    <property type="project" value="TreeGrafter"/>
</dbReference>
<organism evidence="2 3">
    <name type="scientific">Trichophyton equinum (strain ATCC MYA-4606 / CBS 127.97)</name>
    <name type="common">Horse ringworm fungus</name>
    <dbReference type="NCBI Taxonomy" id="559882"/>
    <lineage>
        <taxon>Eukaryota</taxon>
        <taxon>Fungi</taxon>
        <taxon>Dikarya</taxon>
        <taxon>Ascomycota</taxon>
        <taxon>Pezizomycotina</taxon>
        <taxon>Eurotiomycetes</taxon>
        <taxon>Eurotiomycetidae</taxon>
        <taxon>Onygenales</taxon>
        <taxon>Arthrodermataceae</taxon>
        <taxon>Trichophyton</taxon>
    </lineage>
</organism>
<protein>
    <submittedName>
        <fullName evidence="2">Zn-dependent hydrolase/oxidoreductase</fullName>
    </submittedName>
</protein>
<dbReference type="EMBL" id="DS995729">
    <property type="protein sequence ID" value="EGE03864.1"/>
    <property type="molecule type" value="Genomic_DNA"/>
</dbReference>
<evidence type="ECO:0000313" key="3">
    <source>
        <dbReference type="Proteomes" id="UP000009169"/>
    </source>
</evidence>
<sequence>MSPQTDLQVIPSWSFKRVIDKIQACIDLKKKHDMQLGELGEPTDSYCYRYLCNLECVYMEFYYNGLTVLYDPVFEDTCVYRGVKEHRLNPPPCKLEDIPFVDIVLISNSHPQHFSYRTIKKIHKIHPFCEFFVPRGCGDWFRENDIDRVTELDWYESVAIRAVPYASATGTTPIVEIGDYRGAEMKASIWCLPCQYESPTGPGSRAKGLWASWLIQSSVCNVYFCGYIPRILNGQLDTELQKVSRPAWIPSIRELQNVPYPNNRSPQELCKTIRSLPHCIDLACIPIGGYNPRSLWSGRNCDPADAVMILGDLGAQFGLAIGYGTWGTTNEEFRAVKDEFERARVAQRCKSGKFHITGISQTVGYASYAARAPAGPQPRFKNRSEWLKTKREEKRVYEPGMRRSLFRPCAQ</sequence>
<dbReference type="GO" id="GO:0070290">
    <property type="term" value="F:N-acylphosphatidylethanolamine-specific phospholipase D activity"/>
    <property type="evidence" value="ECO:0007669"/>
    <property type="project" value="TreeGrafter"/>
</dbReference>
<dbReference type="SUPFAM" id="SSF56281">
    <property type="entry name" value="Metallo-hydrolase/oxidoreductase"/>
    <property type="match status" value="1"/>
</dbReference>
<dbReference type="OrthoDB" id="332863at2759"/>
<dbReference type="InterPro" id="IPR001279">
    <property type="entry name" value="Metallo-B-lactamas"/>
</dbReference>
<dbReference type="GO" id="GO:0005737">
    <property type="term" value="C:cytoplasm"/>
    <property type="evidence" value="ECO:0007669"/>
    <property type="project" value="TreeGrafter"/>
</dbReference>
<keyword evidence="2" id="KW-0378">Hydrolase</keyword>
<dbReference type="HOGENOM" id="CLU_020884_1_3_1"/>
<proteinExistence type="predicted"/>
<dbReference type="AlphaFoldDB" id="F2PPP6"/>
<dbReference type="eggNOG" id="KOG3798">
    <property type="taxonomic scope" value="Eukaryota"/>
</dbReference>
<dbReference type="Gene3D" id="3.60.15.10">
    <property type="entry name" value="Ribonuclease Z/Hydroxyacylglutathione hydrolase-like"/>
    <property type="match status" value="1"/>
</dbReference>
<evidence type="ECO:0000313" key="2">
    <source>
        <dbReference type="EMBL" id="EGE03864.1"/>
    </source>
</evidence>
<dbReference type="PANTHER" id="PTHR15032">
    <property type="entry name" value="N-ACYL-PHOSPHATIDYLETHANOLAMINE-HYDROLYZING PHOSPHOLIPASE D"/>
    <property type="match status" value="1"/>
</dbReference>
<keyword evidence="3" id="KW-1185">Reference proteome</keyword>
<dbReference type="Pfam" id="PF12706">
    <property type="entry name" value="Lactamase_B_2"/>
    <property type="match status" value="1"/>
</dbReference>
<reference evidence="3" key="1">
    <citation type="journal article" date="2012" name="MBio">
        <title>Comparative genome analysis of Trichophyton rubrum and related dermatophytes reveals candidate genes involved in infection.</title>
        <authorList>
            <person name="Martinez D.A."/>
            <person name="Oliver B.G."/>
            <person name="Graeser Y."/>
            <person name="Goldberg J.M."/>
            <person name="Li W."/>
            <person name="Martinez-Rossi N.M."/>
            <person name="Monod M."/>
            <person name="Shelest E."/>
            <person name="Barton R.C."/>
            <person name="Birch E."/>
            <person name="Brakhage A.A."/>
            <person name="Chen Z."/>
            <person name="Gurr S.J."/>
            <person name="Heiman D."/>
            <person name="Heitman J."/>
            <person name="Kosti I."/>
            <person name="Rossi A."/>
            <person name="Saif S."/>
            <person name="Samalova M."/>
            <person name="Saunders C.W."/>
            <person name="Shea T."/>
            <person name="Summerbell R.C."/>
            <person name="Xu J."/>
            <person name="Young S."/>
            <person name="Zeng Q."/>
            <person name="Birren B.W."/>
            <person name="Cuomo C.A."/>
            <person name="White T.C."/>
        </authorList>
    </citation>
    <scope>NUCLEOTIDE SEQUENCE [LARGE SCALE GENOMIC DNA]</scope>
    <source>
        <strain evidence="3">ATCC MYA-4606 / CBS 127.97</strain>
    </source>
</reference>
<dbReference type="Proteomes" id="UP000009169">
    <property type="component" value="Unassembled WGS sequence"/>
</dbReference>
<evidence type="ECO:0000259" key="1">
    <source>
        <dbReference type="Pfam" id="PF12706"/>
    </source>
</evidence>
<accession>F2PPP6</accession>
<feature type="domain" description="Metallo-beta-lactamase" evidence="1">
    <location>
        <begin position="68"/>
        <end position="226"/>
    </location>
</feature>
<gene>
    <name evidence="2" type="ORF">TEQG_02898</name>
</gene>
<dbReference type="VEuPathDB" id="FungiDB:TEQG_02898"/>
<name>F2PPP6_TRIEC</name>
<dbReference type="GO" id="GO:0070291">
    <property type="term" value="P:N-acylethanolamine metabolic process"/>
    <property type="evidence" value="ECO:0007669"/>
    <property type="project" value="TreeGrafter"/>
</dbReference>
<dbReference type="PANTHER" id="PTHR15032:SF4">
    <property type="entry name" value="N-ACYL-PHOSPHATIDYLETHANOLAMINE-HYDROLYZING PHOSPHOLIPASE D"/>
    <property type="match status" value="1"/>
</dbReference>